<dbReference type="PANTHER" id="PTHR45125:SF51">
    <property type="entry name" value="F21J9.4-RELATED"/>
    <property type="match status" value="1"/>
</dbReference>
<dbReference type="AlphaFoldDB" id="A0A0A9DGZ8"/>
<evidence type="ECO:0000313" key="1">
    <source>
        <dbReference type="EMBL" id="JAD85958.1"/>
    </source>
</evidence>
<proteinExistence type="predicted"/>
<sequence length="114" mass="13547">MKTICWWQHGYILVWILYNGMNSQRLFIGSEFMINTINTRTLNLIIVLILSGTVFLDLRHRWSTILESVNMFCGYYTQIQNRRQCGLTERNKVVQACEMYKSMDKNNESFSLLH</sequence>
<name>A0A0A9DGZ8_ARUDO</name>
<dbReference type="PANTHER" id="PTHR45125">
    <property type="entry name" value="F21J9.4-RELATED"/>
    <property type="match status" value="1"/>
</dbReference>
<organism evidence="1">
    <name type="scientific">Arundo donax</name>
    <name type="common">Giant reed</name>
    <name type="synonym">Donax arundinaceus</name>
    <dbReference type="NCBI Taxonomy" id="35708"/>
    <lineage>
        <taxon>Eukaryota</taxon>
        <taxon>Viridiplantae</taxon>
        <taxon>Streptophyta</taxon>
        <taxon>Embryophyta</taxon>
        <taxon>Tracheophyta</taxon>
        <taxon>Spermatophyta</taxon>
        <taxon>Magnoliopsida</taxon>
        <taxon>Liliopsida</taxon>
        <taxon>Poales</taxon>
        <taxon>Poaceae</taxon>
        <taxon>PACMAD clade</taxon>
        <taxon>Arundinoideae</taxon>
        <taxon>Arundineae</taxon>
        <taxon>Arundo</taxon>
    </lineage>
</organism>
<reference evidence="1" key="2">
    <citation type="journal article" date="2015" name="Data Brief">
        <title>Shoot transcriptome of the giant reed, Arundo donax.</title>
        <authorList>
            <person name="Barrero R.A."/>
            <person name="Guerrero F.D."/>
            <person name="Moolhuijzen P."/>
            <person name="Goolsby J.A."/>
            <person name="Tidwell J."/>
            <person name="Bellgard S.E."/>
            <person name="Bellgard M.I."/>
        </authorList>
    </citation>
    <scope>NUCLEOTIDE SEQUENCE</scope>
    <source>
        <tissue evidence="1">Shoot tissue taken approximately 20 cm above the soil surface</tissue>
    </source>
</reference>
<accession>A0A0A9DGZ8</accession>
<dbReference type="EMBL" id="GBRH01211937">
    <property type="protein sequence ID" value="JAD85958.1"/>
    <property type="molecule type" value="Transcribed_RNA"/>
</dbReference>
<reference evidence="1" key="1">
    <citation type="submission" date="2014-09" db="EMBL/GenBank/DDBJ databases">
        <authorList>
            <person name="Magalhaes I.L.F."/>
            <person name="Oliveira U."/>
            <person name="Santos F.R."/>
            <person name="Vidigal T.H.D.A."/>
            <person name="Brescovit A.D."/>
            <person name="Santos A.J."/>
        </authorList>
    </citation>
    <scope>NUCLEOTIDE SEQUENCE</scope>
    <source>
        <tissue evidence="1">Shoot tissue taken approximately 20 cm above the soil surface</tissue>
    </source>
</reference>
<protein>
    <submittedName>
        <fullName evidence="1">Uncharacterized protein</fullName>
    </submittedName>
</protein>